<dbReference type="Gene3D" id="2.20.28.10">
    <property type="match status" value="1"/>
</dbReference>
<dbReference type="GO" id="GO:0043448">
    <property type="term" value="P:alkane catabolic process"/>
    <property type="evidence" value="ECO:0007669"/>
    <property type="project" value="TreeGrafter"/>
</dbReference>
<dbReference type="OrthoDB" id="6379857at2759"/>
<evidence type="ECO:0000256" key="2">
    <source>
        <dbReference type="ARBA" id="ARBA00022723"/>
    </source>
</evidence>
<dbReference type="PANTHER" id="PTHR47627:SF1">
    <property type="entry name" value="RUBREDOXIN-1-RELATED"/>
    <property type="match status" value="1"/>
</dbReference>
<dbReference type="InterPro" id="IPR024935">
    <property type="entry name" value="Rubredoxin_dom"/>
</dbReference>
<evidence type="ECO:0000256" key="4">
    <source>
        <dbReference type="ARBA" id="ARBA00023004"/>
    </source>
</evidence>
<keyword evidence="8" id="KW-1185">Reference proteome</keyword>
<dbReference type="PANTHER" id="PTHR47627">
    <property type="entry name" value="RUBREDOXIN"/>
    <property type="match status" value="1"/>
</dbReference>
<keyword evidence="3" id="KW-0249">Electron transport</keyword>
<dbReference type="STRING" id="41875.K8ER65"/>
<keyword evidence="2" id="KW-0479">Metal-binding</keyword>
<dbReference type="SUPFAM" id="SSF57802">
    <property type="entry name" value="Rubredoxin-like"/>
    <property type="match status" value="1"/>
</dbReference>
<evidence type="ECO:0000256" key="5">
    <source>
        <dbReference type="SAM" id="Phobius"/>
    </source>
</evidence>
<keyword evidence="4" id="KW-0408">Iron</keyword>
<evidence type="ECO:0000256" key="1">
    <source>
        <dbReference type="ARBA" id="ARBA00022448"/>
    </source>
</evidence>
<evidence type="ECO:0000313" key="7">
    <source>
        <dbReference type="EMBL" id="CCO20404.1"/>
    </source>
</evidence>
<dbReference type="Proteomes" id="UP000198341">
    <property type="component" value="Chromosome 17"/>
</dbReference>
<name>K8ER65_9CHLO</name>
<dbReference type="eggNOG" id="ENOG502S3MR">
    <property type="taxonomic scope" value="Eukaryota"/>
</dbReference>
<organism evidence="7 8">
    <name type="scientific">Bathycoccus prasinos</name>
    <dbReference type="NCBI Taxonomy" id="41875"/>
    <lineage>
        <taxon>Eukaryota</taxon>
        <taxon>Viridiplantae</taxon>
        <taxon>Chlorophyta</taxon>
        <taxon>Mamiellophyceae</taxon>
        <taxon>Mamiellales</taxon>
        <taxon>Bathycoccaceae</taxon>
        <taxon>Bathycoccus</taxon>
    </lineage>
</organism>
<dbReference type="Pfam" id="PF00301">
    <property type="entry name" value="Rubredoxin"/>
    <property type="match status" value="1"/>
</dbReference>
<accession>K8ER65</accession>
<dbReference type="RefSeq" id="XP_007508300.1">
    <property type="nucleotide sequence ID" value="XM_007508238.1"/>
</dbReference>
<dbReference type="EMBL" id="FO082262">
    <property type="protein sequence ID" value="CCO20404.1"/>
    <property type="molecule type" value="Genomic_DNA"/>
</dbReference>
<feature type="domain" description="Rubredoxin-like" evidence="6">
    <location>
        <begin position="2"/>
        <end position="43"/>
    </location>
</feature>
<keyword evidence="5" id="KW-0472">Membrane</keyword>
<sequence length="90" mass="9944">MYQYSPKKGDDFYPVSAGTPFKDLPEDWNCPVCGASKSKFKSIGKQVAGFEQNQGYGFGTNSMTEGEKSKLIYGGLALFFVFFLAGYLLE</sequence>
<protein>
    <submittedName>
        <fullName evidence="7">Rubredoxin</fullName>
    </submittedName>
</protein>
<dbReference type="InterPro" id="IPR024934">
    <property type="entry name" value="Rubredoxin-like_dom"/>
</dbReference>
<dbReference type="PROSITE" id="PS50903">
    <property type="entry name" value="RUBREDOXIN_LIKE"/>
    <property type="match status" value="1"/>
</dbReference>
<dbReference type="CDD" id="cd00730">
    <property type="entry name" value="rubredoxin"/>
    <property type="match status" value="1"/>
</dbReference>
<proteinExistence type="predicted"/>
<gene>
    <name evidence="7" type="ordered locus">Bathy17g02150</name>
</gene>
<feature type="transmembrane region" description="Helical" evidence="5">
    <location>
        <begin position="71"/>
        <end position="89"/>
    </location>
</feature>
<dbReference type="PROSITE" id="PS00202">
    <property type="entry name" value="RUBREDOXIN"/>
    <property type="match status" value="1"/>
</dbReference>
<dbReference type="KEGG" id="bpg:Bathy17g02150"/>
<evidence type="ECO:0000256" key="3">
    <source>
        <dbReference type="ARBA" id="ARBA00022982"/>
    </source>
</evidence>
<dbReference type="GO" id="GO:0009055">
    <property type="term" value="F:electron transfer activity"/>
    <property type="evidence" value="ECO:0007669"/>
    <property type="project" value="TreeGrafter"/>
</dbReference>
<dbReference type="InterPro" id="IPR050526">
    <property type="entry name" value="Rubredoxin_ET"/>
</dbReference>
<dbReference type="GO" id="GO:0009507">
    <property type="term" value="C:chloroplast"/>
    <property type="evidence" value="ECO:0007669"/>
    <property type="project" value="TreeGrafter"/>
</dbReference>
<keyword evidence="1" id="KW-0813">Transport</keyword>
<dbReference type="GeneID" id="19010980"/>
<dbReference type="InterPro" id="IPR018527">
    <property type="entry name" value="Rubredoxin_Fe_BS"/>
</dbReference>
<reference evidence="7 8" key="1">
    <citation type="submission" date="2011-10" db="EMBL/GenBank/DDBJ databases">
        <authorList>
            <person name="Genoscope - CEA"/>
        </authorList>
    </citation>
    <scope>NUCLEOTIDE SEQUENCE [LARGE SCALE GENOMIC DNA]</scope>
    <source>
        <strain evidence="7 8">RCC 1105</strain>
    </source>
</reference>
<evidence type="ECO:0000259" key="6">
    <source>
        <dbReference type="PROSITE" id="PS50903"/>
    </source>
</evidence>
<evidence type="ECO:0000313" key="8">
    <source>
        <dbReference type="Proteomes" id="UP000198341"/>
    </source>
</evidence>
<keyword evidence="5" id="KW-0812">Transmembrane</keyword>
<dbReference type="GO" id="GO:0005506">
    <property type="term" value="F:iron ion binding"/>
    <property type="evidence" value="ECO:0007669"/>
    <property type="project" value="InterPro"/>
</dbReference>
<dbReference type="AlphaFoldDB" id="K8ER65"/>
<keyword evidence="5" id="KW-1133">Transmembrane helix</keyword>